<gene>
    <name evidence="2" type="ORF">MIT9_P2543</name>
</gene>
<dbReference type="PANTHER" id="PTHR34227:SF1">
    <property type="entry name" value="DIMETHYL SULFOXIDE REDUCTASE CHAPERONE-RELATED"/>
    <property type="match status" value="1"/>
</dbReference>
<dbReference type="RefSeq" id="WP_317705333.1">
    <property type="nucleotide sequence ID" value="NZ_AP024714.1"/>
</dbReference>
<evidence type="ECO:0008006" key="4">
    <source>
        <dbReference type="Google" id="ProtNLM"/>
    </source>
</evidence>
<reference evidence="3" key="1">
    <citation type="journal article" date="2024" name="Int. J. Syst. Evol. Microbiol.">
        <title>Methylomarinovum tepidoasis sp. nov., a moderately thermophilic methanotroph of the family Methylothermaceae isolated from a deep-sea hydrothermal field.</title>
        <authorList>
            <person name="Hirayama H."/>
            <person name="Takaki Y."/>
            <person name="Abe M."/>
            <person name="Miyazaki M."/>
            <person name="Uematsu K."/>
            <person name="Matsui Y."/>
            <person name="Takai K."/>
        </authorList>
    </citation>
    <scope>NUCLEOTIDE SEQUENCE [LARGE SCALE GENOMIC DNA]</scope>
    <source>
        <strain evidence="3">IT-9</strain>
    </source>
</reference>
<evidence type="ECO:0000313" key="3">
    <source>
        <dbReference type="Proteomes" id="UP001321825"/>
    </source>
</evidence>
<dbReference type="SUPFAM" id="SSF89155">
    <property type="entry name" value="TorD-like"/>
    <property type="match status" value="1"/>
</dbReference>
<sequence>MTDAQARADLYLLLAALLREPPEPVLLETLGALEVHGDDELAEALRALQAAATAADPEAVVDEFHTLFIGVTQGELLPYASWYRRGFLHETPLVELRRDLARLGVCRIGTGEPEDHAAALCEAMALLAVEDHPGQGDFFRRHLAPWIGRFFRDLARAGGADFYRRVGAVGERFMGREARCLGRCG</sequence>
<dbReference type="Gene3D" id="1.10.3480.10">
    <property type="entry name" value="TorD-like"/>
    <property type="match status" value="1"/>
</dbReference>
<dbReference type="Proteomes" id="UP001321825">
    <property type="component" value="Chromosome"/>
</dbReference>
<organism evidence="2 3">
    <name type="scientific">Methylomarinovum caldicuralii</name>
    <dbReference type="NCBI Taxonomy" id="438856"/>
    <lineage>
        <taxon>Bacteria</taxon>
        <taxon>Pseudomonadati</taxon>
        <taxon>Pseudomonadota</taxon>
        <taxon>Gammaproteobacteria</taxon>
        <taxon>Methylococcales</taxon>
        <taxon>Methylothermaceae</taxon>
        <taxon>Methylomarinovum</taxon>
    </lineage>
</organism>
<evidence type="ECO:0000313" key="2">
    <source>
        <dbReference type="EMBL" id="BCX82952.1"/>
    </source>
</evidence>
<dbReference type="EMBL" id="AP024714">
    <property type="protein sequence ID" value="BCX82952.1"/>
    <property type="molecule type" value="Genomic_DNA"/>
</dbReference>
<accession>A0AAU9C3C8</accession>
<keyword evidence="1" id="KW-0143">Chaperone</keyword>
<keyword evidence="3" id="KW-1185">Reference proteome</keyword>
<dbReference type="PANTHER" id="PTHR34227">
    <property type="entry name" value="CHAPERONE PROTEIN YCDY"/>
    <property type="match status" value="1"/>
</dbReference>
<dbReference type="AlphaFoldDB" id="A0AAU9C3C8"/>
<protein>
    <recommendedName>
        <fullName evidence="4">Molecular chaperone TorD</fullName>
    </recommendedName>
</protein>
<proteinExistence type="predicted"/>
<dbReference type="InterPro" id="IPR020945">
    <property type="entry name" value="DMSO/NO3_reduct_chaperone"/>
</dbReference>
<dbReference type="InterPro" id="IPR050289">
    <property type="entry name" value="TorD/DmsD_chaperones"/>
</dbReference>
<dbReference type="KEGG" id="mcau:MIT9_P2543"/>
<evidence type="ECO:0000256" key="1">
    <source>
        <dbReference type="ARBA" id="ARBA00023186"/>
    </source>
</evidence>
<dbReference type="InterPro" id="IPR036411">
    <property type="entry name" value="TorD-like_sf"/>
</dbReference>
<dbReference type="Pfam" id="PF02613">
    <property type="entry name" value="Nitrate_red_del"/>
    <property type="match status" value="1"/>
</dbReference>
<name>A0AAU9C3C8_9GAMM</name>